<name>A0A1B6MGB3_9HEMI</name>
<feature type="compositionally biased region" description="Polar residues" evidence="2">
    <location>
        <begin position="695"/>
        <end position="724"/>
    </location>
</feature>
<reference evidence="3" key="1">
    <citation type="submission" date="2015-11" db="EMBL/GenBank/DDBJ databases">
        <title>De novo transcriptome assembly of four potential Pierce s Disease insect vectors from Arizona vineyards.</title>
        <authorList>
            <person name="Tassone E.E."/>
        </authorList>
    </citation>
    <scope>NUCLEOTIDE SEQUENCE</scope>
</reference>
<feature type="compositionally biased region" description="Polar residues" evidence="2">
    <location>
        <begin position="92"/>
        <end position="107"/>
    </location>
</feature>
<evidence type="ECO:0000256" key="1">
    <source>
        <dbReference type="SAM" id="Coils"/>
    </source>
</evidence>
<accession>A0A1B6MGB3</accession>
<organism evidence="3">
    <name type="scientific">Graphocephala atropunctata</name>
    <dbReference type="NCBI Taxonomy" id="36148"/>
    <lineage>
        <taxon>Eukaryota</taxon>
        <taxon>Metazoa</taxon>
        <taxon>Ecdysozoa</taxon>
        <taxon>Arthropoda</taxon>
        <taxon>Hexapoda</taxon>
        <taxon>Insecta</taxon>
        <taxon>Pterygota</taxon>
        <taxon>Neoptera</taxon>
        <taxon>Paraneoptera</taxon>
        <taxon>Hemiptera</taxon>
        <taxon>Auchenorrhyncha</taxon>
        <taxon>Membracoidea</taxon>
        <taxon>Cicadellidae</taxon>
        <taxon>Cicadellinae</taxon>
        <taxon>Cicadellini</taxon>
        <taxon>Graphocephala</taxon>
    </lineage>
</organism>
<evidence type="ECO:0000313" key="3">
    <source>
        <dbReference type="EMBL" id="JAT34935.1"/>
    </source>
</evidence>
<feature type="compositionally biased region" description="Basic and acidic residues" evidence="2">
    <location>
        <begin position="777"/>
        <end position="787"/>
    </location>
</feature>
<feature type="coiled-coil region" evidence="1">
    <location>
        <begin position="250"/>
        <end position="312"/>
    </location>
</feature>
<sequence>MSYDYNESQATFKYLERGLSEVCLQGMETEHTIVASSSAPTTVTTVAPFHYLINEQAKSIAALQELQNEVTALLEFRDLVMETFPHLRTKTEPSTPTARHGTVSLQSSKRDWEPGIRVRRKLREQETSLVPRSRSNSHGKAGRSEPGNSGSSTGSSAVQDSGFCTESKEHCSASTTTTTARKADQDQEAEDELWTLLELIHRKGTKLRLEVEHLQDKFDKKDEVQERRSKSLEDLRRGSEPPRTRREVEVEGLLRERDLLLDRVTEMEAENLANLAQTNQLLAEMGALTAEKRDLEDQLRAAIHTKTELNSRIQDLHSQFVSRSDNRLNKNLISPLAIHSKGIPKLGSSQFVGMGSHFTPVKRSLSNEETVSSAEESPGTKEFQRLKQREEHPNRLKRTSKELTVLKSADYSDSEDGLKIDDSPKFSTPKSDKVFMLSSRFSCSGSSNPVSERLNASDNKCVHVHGKLGTLDGVVSSPSNKIKGAKGVLPDRDKTAAILKESNVVELQRHLLTTSFENQVVKHRMQQLSSSCKDLSLQLDRVKEDNEDLRFQLEEKSIELEGTRARVRLLERLQAAKLSGELTHSHTLPPPSHESTPAPLLPRMALPPPLPATDHSSSTESAHHDDINSPKRRPPSKIPLKSYTAPKPPSGKPTAAVRTTTKVKDSTSSWGKKEKNWDPVTRSMKESPRPASREGVNTPSSVTRRVRKSSNQDGSYSSTNSTPSIRRDPPSSPAPKKIPQRDRIISSDSESKTRIVSEYPDSLNAEEPRASEVSSQELDRSLPSRVW</sequence>
<feature type="region of interest" description="Disordered" evidence="2">
    <location>
        <begin position="87"/>
        <end position="187"/>
    </location>
</feature>
<feature type="coiled-coil region" evidence="1">
    <location>
        <begin position="525"/>
        <end position="573"/>
    </location>
</feature>
<feature type="compositionally biased region" description="Polar residues" evidence="2">
    <location>
        <begin position="146"/>
        <end position="164"/>
    </location>
</feature>
<feature type="compositionally biased region" description="Basic and acidic residues" evidence="2">
    <location>
        <begin position="671"/>
        <end position="692"/>
    </location>
</feature>
<dbReference type="EMBL" id="GEBQ01005042">
    <property type="protein sequence ID" value="JAT34935.1"/>
    <property type="molecule type" value="Transcribed_RNA"/>
</dbReference>
<feature type="region of interest" description="Disordered" evidence="2">
    <location>
        <begin position="581"/>
        <end position="787"/>
    </location>
</feature>
<feature type="region of interest" description="Disordered" evidence="2">
    <location>
        <begin position="219"/>
        <end position="245"/>
    </location>
</feature>
<keyword evidence="1" id="KW-0175">Coiled coil</keyword>
<feature type="non-terminal residue" evidence="3">
    <location>
        <position position="787"/>
    </location>
</feature>
<dbReference type="AlphaFoldDB" id="A0A1B6MGB3"/>
<feature type="compositionally biased region" description="Basic and acidic residues" evidence="2">
    <location>
        <begin position="739"/>
        <end position="755"/>
    </location>
</feature>
<protein>
    <submittedName>
        <fullName evidence="3">Uncharacterized protein</fullName>
    </submittedName>
</protein>
<feature type="region of interest" description="Disordered" evidence="2">
    <location>
        <begin position="363"/>
        <end position="399"/>
    </location>
</feature>
<gene>
    <name evidence="3" type="ORF">g.19212</name>
</gene>
<evidence type="ECO:0000256" key="2">
    <source>
        <dbReference type="SAM" id="MobiDB-lite"/>
    </source>
</evidence>
<proteinExistence type="predicted"/>
<feature type="compositionally biased region" description="Basic and acidic residues" evidence="2">
    <location>
        <begin position="378"/>
        <end position="394"/>
    </location>
</feature>